<accession>A0ABP7ILQ1</accession>
<dbReference type="EMBL" id="BAABAH010000007">
    <property type="protein sequence ID" value="GAA3821346.1"/>
    <property type="molecule type" value="Genomic_DNA"/>
</dbReference>
<protein>
    <recommendedName>
        <fullName evidence="3">DUF3263 domain-containing protein</fullName>
    </recommendedName>
</protein>
<evidence type="ECO:0000313" key="1">
    <source>
        <dbReference type="EMBL" id="GAA3821346.1"/>
    </source>
</evidence>
<evidence type="ECO:0000313" key="2">
    <source>
        <dbReference type="Proteomes" id="UP001501821"/>
    </source>
</evidence>
<name>A0ABP7ILQ1_9ACTN</name>
<organism evidence="1 2">
    <name type="scientific">Nocardioides panacisoli</name>
    <dbReference type="NCBI Taxonomy" id="627624"/>
    <lineage>
        <taxon>Bacteria</taxon>
        <taxon>Bacillati</taxon>
        <taxon>Actinomycetota</taxon>
        <taxon>Actinomycetes</taxon>
        <taxon>Propionibacteriales</taxon>
        <taxon>Nocardioidaceae</taxon>
        <taxon>Nocardioides</taxon>
    </lineage>
</organism>
<evidence type="ECO:0008006" key="3">
    <source>
        <dbReference type="Google" id="ProtNLM"/>
    </source>
</evidence>
<sequence>MDTMTWSETHRRWQAMREVEDRLANGAAELPWNEEYAEIFGDRDGLLSALRYRWQLSRDTQLDSHLPEHVLDEQRRRLDHRARGVRRLLGLQEGPAGAVA</sequence>
<keyword evidence="2" id="KW-1185">Reference proteome</keyword>
<comment type="caution">
    <text evidence="1">The sequence shown here is derived from an EMBL/GenBank/DDBJ whole genome shotgun (WGS) entry which is preliminary data.</text>
</comment>
<reference evidence="2" key="1">
    <citation type="journal article" date="2019" name="Int. J. Syst. Evol. Microbiol.">
        <title>The Global Catalogue of Microorganisms (GCM) 10K type strain sequencing project: providing services to taxonomists for standard genome sequencing and annotation.</title>
        <authorList>
            <consortium name="The Broad Institute Genomics Platform"/>
            <consortium name="The Broad Institute Genome Sequencing Center for Infectious Disease"/>
            <person name="Wu L."/>
            <person name="Ma J."/>
        </authorList>
    </citation>
    <scope>NUCLEOTIDE SEQUENCE [LARGE SCALE GENOMIC DNA]</scope>
    <source>
        <strain evidence="2">JCM 16953</strain>
    </source>
</reference>
<dbReference type="RefSeq" id="WP_344775629.1">
    <property type="nucleotide sequence ID" value="NZ_BAABAH010000007.1"/>
</dbReference>
<proteinExistence type="predicted"/>
<gene>
    <name evidence="1" type="ORF">GCM10022242_23770</name>
</gene>
<dbReference type="Proteomes" id="UP001501821">
    <property type="component" value="Unassembled WGS sequence"/>
</dbReference>